<feature type="chain" id="PRO_5047534698" description="Secreted protein" evidence="2">
    <location>
        <begin position="27"/>
        <end position="143"/>
    </location>
</feature>
<gene>
    <name evidence="3" type="ORF">K5L39_17605</name>
</gene>
<name>A0ABU5Z0S5_9MYCO</name>
<evidence type="ECO:0000256" key="1">
    <source>
        <dbReference type="SAM" id="MobiDB-lite"/>
    </source>
</evidence>
<evidence type="ECO:0000313" key="3">
    <source>
        <dbReference type="EMBL" id="MEB3071003.1"/>
    </source>
</evidence>
<dbReference type="RefSeq" id="WP_329779657.1">
    <property type="nucleotide sequence ID" value="NZ_JAYJJQ010000019.1"/>
</dbReference>
<proteinExistence type="predicted"/>
<evidence type="ECO:0000313" key="4">
    <source>
        <dbReference type="Proteomes" id="UP001299283"/>
    </source>
</evidence>
<protein>
    <recommendedName>
        <fullName evidence="5">Secreted protein</fullName>
    </recommendedName>
</protein>
<dbReference type="EMBL" id="JAYJJQ010000019">
    <property type="protein sequence ID" value="MEB3071003.1"/>
    <property type="molecule type" value="Genomic_DNA"/>
</dbReference>
<evidence type="ECO:0008006" key="5">
    <source>
        <dbReference type="Google" id="ProtNLM"/>
    </source>
</evidence>
<reference evidence="3 4" key="1">
    <citation type="submission" date="2023-12" db="EMBL/GenBank/DDBJ databases">
        <title>Description of new species of Mycobacterium terrae complex isolated from sewage at the Sao Paulo Zoological Park Foundation in Brazil.</title>
        <authorList>
            <person name="Romagnoli C.L."/>
            <person name="Conceicao E.C."/>
            <person name="Machado E."/>
            <person name="Barreto L.B.P.F."/>
            <person name="Sharma A."/>
            <person name="Silva N.M."/>
            <person name="Marques L.E."/>
            <person name="Juliana M.A."/>
            <person name="Lourenco M.C.S."/>
            <person name="Digiampietri L.A."/>
            <person name="Suffys P.N."/>
            <person name="Viana-Niero C."/>
        </authorList>
    </citation>
    <scope>NUCLEOTIDE SEQUENCE [LARGE SCALE GENOMIC DNA]</scope>
    <source>
        <strain evidence="3 4">MYC017</strain>
    </source>
</reference>
<dbReference type="Proteomes" id="UP001299283">
    <property type="component" value="Unassembled WGS sequence"/>
</dbReference>
<organism evidence="3 4">
    <name type="scientific">[Mycobacterium] vasticus</name>
    <dbReference type="NCBI Taxonomy" id="2875777"/>
    <lineage>
        <taxon>Bacteria</taxon>
        <taxon>Bacillati</taxon>
        <taxon>Actinomycetota</taxon>
        <taxon>Actinomycetes</taxon>
        <taxon>Mycobacteriales</taxon>
        <taxon>Mycobacteriaceae</taxon>
        <taxon>Mycolicibacter</taxon>
    </lineage>
</organism>
<sequence length="143" mass="15218">MTRSASMAAAALAVGLAIAAAPAAHADDFSGTYSFNAPAQGYTKGFSTTWTVTPCGDDCRHITTATGGTDTDAHREGPHWVFYRYADPGVDCPSNAYIMTRTKMPATLRYTVDPEKMIGQFQPEGTPCGGTPMPSRFDLTKLS</sequence>
<keyword evidence="4" id="KW-1185">Reference proteome</keyword>
<evidence type="ECO:0000256" key="2">
    <source>
        <dbReference type="SAM" id="SignalP"/>
    </source>
</evidence>
<comment type="caution">
    <text evidence="3">The sequence shown here is derived from an EMBL/GenBank/DDBJ whole genome shotgun (WGS) entry which is preliminary data.</text>
</comment>
<keyword evidence="2" id="KW-0732">Signal</keyword>
<feature type="region of interest" description="Disordered" evidence="1">
    <location>
        <begin position="123"/>
        <end position="143"/>
    </location>
</feature>
<feature type="signal peptide" evidence="2">
    <location>
        <begin position="1"/>
        <end position="26"/>
    </location>
</feature>
<accession>A0ABU5Z0S5</accession>